<dbReference type="InParanoid" id="A0A2K2CQT0"/>
<keyword evidence="3" id="KW-1185">Reference proteome</keyword>
<sequence length="68" mass="7556">MKRRGGEMPQLLSDHEEWWWSSGFWYQPGFSGGRLVHVPAIIATLRKKHGAHPFAVTPVCGVVDSVPG</sequence>
<evidence type="ECO:0000313" key="3">
    <source>
        <dbReference type="Proteomes" id="UP000008810"/>
    </source>
</evidence>
<dbReference type="AlphaFoldDB" id="A0A2K2CQT0"/>
<evidence type="ECO:0000313" key="1">
    <source>
        <dbReference type="EMBL" id="PNT64398.1"/>
    </source>
</evidence>
<proteinExistence type="predicted"/>
<name>A0A2K2CQT0_BRADI</name>
<gene>
    <name evidence="1" type="ORF">BRADI_4g28133v3</name>
</gene>
<accession>A0A2K2CQT0</accession>
<reference evidence="1" key="2">
    <citation type="submission" date="2017-06" db="EMBL/GenBank/DDBJ databases">
        <title>WGS assembly of Brachypodium distachyon.</title>
        <authorList>
            <consortium name="The International Brachypodium Initiative"/>
            <person name="Lucas S."/>
            <person name="Harmon-Smith M."/>
            <person name="Lail K."/>
            <person name="Tice H."/>
            <person name="Grimwood J."/>
            <person name="Bruce D."/>
            <person name="Barry K."/>
            <person name="Shu S."/>
            <person name="Lindquist E."/>
            <person name="Wang M."/>
            <person name="Pitluck S."/>
            <person name="Vogel J.P."/>
            <person name="Garvin D.F."/>
            <person name="Mockler T.C."/>
            <person name="Schmutz J."/>
            <person name="Rokhsar D."/>
            <person name="Bevan M.W."/>
        </authorList>
    </citation>
    <scope>NUCLEOTIDE SEQUENCE</scope>
    <source>
        <strain evidence="1">Bd21</strain>
    </source>
</reference>
<dbReference type="Gramene" id="PNT64398">
    <property type="protein sequence ID" value="PNT64398"/>
    <property type="gene ID" value="BRADI_4g28133v3"/>
</dbReference>
<protein>
    <submittedName>
        <fullName evidence="1 2">Uncharacterized protein</fullName>
    </submittedName>
</protein>
<reference evidence="1 2" key="1">
    <citation type="journal article" date="2010" name="Nature">
        <title>Genome sequencing and analysis of the model grass Brachypodium distachyon.</title>
        <authorList>
            <consortium name="International Brachypodium Initiative"/>
        </authorList>
    </citation>
    <scope>NUCLEOTIDE SEQUENCE [LARGE SCALE GENOMIC DNA]</scope>
    <source>
        <strain evidence="1 2">Bd21</strain>
    </source>
</reference>
<dbReference type="EMBL" id="CM000883">
    <property type="protein sequence ID" value="PNT64398.1"/>
    <property type="molecule type" value="Genomic_DNA"/>
</dbReference>
<organism evidence="1">
    <name type="scientific">Brachypodium distachyon</name>
    <name type="common">Purple false brome</name>
    <name type="synonym">Trachynia distachya</name>
    <dbReference type="NCBI Taxonomy" id="15368"/>
    <lineage>
        <taxon>Eukaryota</taxon>
        <taxon>Viridiplantae</taxon>
        <taxon>Streptophyta</taxon>
        <taxon>Embryophyta</taxon>
        <taxon>Tracheophyta</taxon>
        <taxon>Spermatophyta</taxon>
        <taxon>Magnoliopsida</taxon>
        <taxon>Liliopsida</taxon>
        <taxon>Poales</taxon>
        <taxon>Poaceae</taxon>
        <taxon>BOP clade</taxon>
        <taxon>Pooideae</taxon>
        <taxon>Stipodae</taxon>
        <taxon>Brachypodieae</taxon>
        <taxon>Brachypodium</taxon>
    </lineage>
</organism>
<dbReference type="EnsemblPlants" id="PNT64398">
    <property type="protein sequence ID" value="PNT64398"/>
    <property type="gene ID" value="BRADI_4g28133v3"/>
</dbReference>
<reference evidence="2" key="3">
    <citation type="submission" date="2018-08" db="UniProtKB">
        <authorList>
            <consortium name="EnsemblPlants"/>
        </authorList>
    </citation>
    <scope>IDENTIFICATION</scope>
    <source>
        <strain evidence="2">cv. Bd21</strain>
    </source>
</reference>
<evidence type="ECO:0000313" key="2">
    <source>
        <dbReference type="EnsemblPlants" id="PNT64398"/>
    </source>
</evidence>
<dbReference type="Proteomes" id="UP000008810">
    <property type="component" value="Chromosome 4"/>
</dbReference>